<dbReference type="InterPro" id="IPR016181">
    <property type="entry name" value="Acyl_CoA_acyltransferase"/>
</dbReference>
<dbReference type="InterPro" id="IPR000182">
    <property type="entry name" value="GNAT_dom"/>
</dbReference>
<evidence type="ECO:0000259" key="1">
    <source>
        <dbReference type="PROSITE" id="PS51186"/>
    </source>
</evidence>
<evidence type="ECO:0000313" key="3">
    <source>
        <dbReference type="Proteomes" id="UP000294194"/>
    </source>
</evidence>
<dbReference type="SUPFAM" id="SSF55729">
    <property type="entry name" value="Acyl-CoA N-acyltransferases (Nat)"/>
    <property type="match status" value="1"/>
</dbReference>
<dbReference type="EMBL" id="SISG01000002">
    <property type="protein sequence ID" value="TBN55440.1"/>
    <property type="molecule type" value="Genomic_DNA"/>
</dbReference>
<accession>A0A4Q9GT94</accession>
<dbReference type="AlphaFoldDB" id="A0A4Q9GT94"/>
<gene>
    <name evidence="2" type="ORF">EYE40_14635</name>
</gene>
<keyword evidence="3" id="KW-1185">Reference proteome</keyword>
<dbReference type="CDD" id="cd04301">
    <property type="entry name" value="NAT_SF"/>
    <property type="match status" value="1"/>
</dbReference>
<dbReference type="Proteomes" id="UP000294194">
    <property type="component" value="Unassembled WGS sequence"/>
</dbReference>
<organism evidence="2 3">
    <name type="scientific">Glaciihabitans arcticus</name>
    <dbReference type="NCBI Taxonomy" id="2668039"/>
    <lineage>
        <taxon>Bacteria</taxon>
        <taxon>Bacillati</taxon>
        <taxon>Actinomycetota</taxon>
        <taxon>Actinomycetes</taxon>
        <taxon>Micrococcales</taxon>
        <taxon>Microbacteriaceae</taxon>
        <taxon>Glaciihabitans</taxon>
    </lineage>
</organism>
<evidence type="ECO:0000313" key="2">
    <source>
        <dbReference type="EMBL" id="TBN55440.1"/>
    </source>
</evidence>
<dbReference type="Pfam" id="PF00583">
    <property type="entry name" value="Acetyltransf_1"/>
    <property type="match status" value="1"/>
</dbReference>
<sequence>MERAESRSSEVEIRRYRLTDFDDVTRVCLLTGHIGEDATGRYADDDLVPDIFVRPYVMLQPEWAWVLDDGERVVGYIVAAPDTHAFVAQYRDFWLPGFAVKYPPVTGTGTPDEHMRELGFGPERMLIDELEEFPAHLHIDLLPEAQGSGMGRRLVETLVGALREAGIPGVHLSIDPANQRARGFYERLGFIELPSSTPDGPLFGMRA</sequence>
<dbReference type="PANTHER" id="PTHR13170">
    <property type="entry name" value="O-GLCNACASE"/>
    <property type="match status" value="1"/>
</dbReference>
<dbReference type="RefSeq" id="WP_130983011.1">
    <property type="nucleotide sequence ID" value="NZ_SISG01000002.1"/>
</dbReference>
<proteinExistence type="predicted"/>
<dbReference type="PROSITE" id="PS51186">
    <property type="entry name" value="GNAT"/>
    <property type="match status" value="1"/>
</dbReference>
<name>A0A4Q9GT94_9MICO</name>
<feature type="domain" description="N-acetyltransferase" evidence="1">
    <location>
        <begin position="11"/>
        <end position="207"/>
    </location>
</feature>
<dbReference type="Gene3D" id="3.40.630.30">
    <property type="match status" value="1"/>
</dbReference>
<reference evidence="3" key="1">
    <citation type="submission" date="2019-02" db="EMBL/GenBank/DDBJ databases">
        <title>Glaciihabitans arcticus sp. nov., a psychrotolerant bacterium isolated from polar soil.</title>
        <authorList>
            <person name="Dahal R.H."/>
        </authorList>
    </citation>
    <scope>NUCLEOTIDE SEQUENCE [LARGE SCALE GENOMIC DNA]</scope>
    <source>
        <strain evidence="3">RP-3-7</strain>
    </source>
</reference>
<keyword evidence="2" id="KW-0808">Transferase</keyword>
<protein>
    <submittedName>
        <fullName evidence="2">GNAT family N-acetyltransferase</fullName>
    </submittedName>
</protein>
<dbReference type="GO" id="GO:0016747">
    <property type="term" value="F:acyltransferase activity, transferring groups other than amino-acyl groups"/>
    <property type="evidence" value="ECO:0007669"/>
    <property type="project" value="InterPro"/>
</dbReference>
<dbReference type="PANTHER" id="PTHR13170:SF16">
    <property type="entry name" value="PROTEIN O-GLCNACASE"/>
    <property type="match status" value="1"/>
</dbReference>
<comment type="caution">
    <text evidence="2">The sequence shown here is derived from an EMBL/GenBank/DDBJ whole genome shotgun (WGS) entry which is preliminary data.</text>
</comment>
<dbReference type="InterPro" id="IPR051822">
    <property type="entry name" value="Glycosyl_Hydrolase_84"/>
</dbReference>